<gene>
    <name evidence="1" type="ORF">AKAME5_002174800</name>
</gene>
<keyword evidence="2" id="KW-1185">Reference proteome</keyword>
<protein>
    <submittedName>
        <fullName evidence="1">Uncharacterized protein</fullName>
    </submittedName>
</protein>
<dbReference type="AlphaFoldDB" id="A0AAD3NEY2"/>
<reference evidence="1" key="1">
    <citation type="submission" date="2022-08" db="EMBL/GenBank/DDBJ databases">
        <title>Genome sequencing of akame (Lates japonicus).</title>
        <authorList>
            <person name="Hashiguchi Y."/>
            <person name="Takahashi H."/>
        </authorList>
    </citation>
    <scope>NUCLEOTIDE SEQUENCE</scope>
    <source>
        <strain evidence="1">Kochi</strain>
    </source>
</reference>
<organism evidence="1 2">
    <name type="scientific">Lates japonicus</name>
    <name type="common">Japanese lates</name>
    <dbReference type="NCBI Taxonomy" id="270547"/>
    <lineage>
        <taxon>Eukaryota</taxon>
        <taxon>Metazoa</taxon>
        <taxon>Chordata</taxon>
        <taxon>Craniata</taxon>
        <taxon>Vertebrata</taxon>
        <taxon>Euteleostomi</taxon>
        <taxon>Actinopterygii</taxon>
        <taxon>Neopterygii</taxon>
        <taxon>Teleostei</taxon>
        <taxon>Neoteleostei</taxon>
        <taxon>Acanthomorphata</taxon>
        <taxon>Carangaria</taxon>
        <taxon>Carangaria incertae sedis</taxon>
        <taxon>Centropomidae</taxon>
        <taxon>Lates</taxon>
    </lineage>
</organism>
<proteinExistence type="predicted"/>
<dbReference type="EMBL" id="BRZM01000373">
    <property type="protein sequence ID" value="GLD70430.1"/>
    <property type="molecule type" value="Genomic_DNA"/>
</dbReference>
<evidence type="ECO:0000313" key="2">
    <source>
        <dbReference type="Proteomes" id="UP001279410"/>
    </source>
</evidence>
<dbReference type="Proteomes" id="UP001279410">
    <property type="component" value="Unassembled WGS sequence"/>
</dbReference>
<comment type="caution">
    <text evidence="1">The sequence shown here is derived from an EMBL/GenBank/DDBJ whole genome shotgun (WGS) entry which is preliminary data.</text>
</comment>
<sequence length="84" mass="9410">MRAVVFATTPIMGTVWKKNKKGLKLRISKYKTHLPVGSVTDCTVIYRCAEVDQLVKAAGPYQPVVVLQYPKARAPYREASEHCC</sequence>
<name>A0AAD3NEY2_LATJO</name>
<accession>A0AAD3NEY2</accession>
<evidence type="ECO:0000313" key="1">
    <source>
        <dbReference type="EMBL" id="GLD70430.1"/>
    </source>
</evidence>